<keyword evidence="1" id="KW-0472">Membrane</keyword>
<gene>
    <name evidence="3" type="ORF">CFN78_08830</name>
</gene>
<proteinExistence type="predicted"/>
<dbReference type="Pfam" id="PF02517">
    <property type="entry name" value="Rce1-like"/>
    <property type="match status" value="1"/>
</dbReference>
<keyword evidence="3" id="KW-0482">Metalloprotease</keyword>
<dbReference type="PANTHER" id="PTHR36435">
    <property type="entry name" value="SLR1288 PROTEIN"/>
    <property type="match status" value="1"/>
</dbReference>
<keyword evidence="3" id="KW-0378">Hydrolase</keyword>
<dbReference type="GO" id="GO:0006508">
    <property type="term" value="P:proteolysis"/>
    <property type="evidence" value="ECO:0007669"/>
    <property type="project" value="UniProtKB-KW"/>
</dbReference>
<dbReference type="InParanoid" id="A0A263D5G7"/>
<reference evidence="3 4" key="1">
    <citation type="submission" date="2017-07" db="EMBL/GenBank/DDBJ databases">
        <title>Amycolatopsis antarcticus sp. nov., isolated from the surface of an Antarcticus brown macroalga.</title>
        <authorList>
            <person name="Wang J."/>
            <person name="Leiva S."/>
            <person name="Huang J."/>
            <person name="Huang Y."/>
        </authorList>
    </citation>
    <scope>NUCLEOTIDE SEQUENCE [LARGE SCALE GENOMIC DNA]</scope>
    <source>
        <strain evidence="3 4">AU-G6</strain>
    </source>
</reference>
<feature type="transmembrane region" description="Helical" evidence="1">
    <location>
        <begin position="192"/>
        <end position="210"/>
    </location>
</feature>
<protein>
    <submittedName>
        <fullName evidence="3">CPBP family intramembrane metalloprotease domain-containing protein</fullName>
    </submittedName>
</protein>
<evidence type="ECO:0000259" key="2">
    <source>
        <dbReference type="Pfam" id="PF02517"/>
    </source>
</evidence>
<evidence type="ECO:0000313" key="4">
    <source>
        <dbReference type="Proteomes" id="UP000242444"/>
    </source>
</evidence>
<feature type="transmembrane region" description="Helical" evidence="1">
    <location>
        <begin position="156"/>
        <end position="180"/>
    </location>
</feature>
<feature type="transmembrane region" description="Helical" evidence="1">
    <location>
        <begin position="216"/>
        <end position="234"/>
    </location>
</feature>
<dbReference type="GO" id="GO:0008237">
    <property type="term" value="F:metallopeptidase activity"/>
    <property type="evidence" value="ECO:0007669"/>
    <property type="project" value="UniProtKB-KW"/>
</dbReference>
<dbReference type="GO" id="GO:0004175">
    <property type="term" value="F:endopeptidase activity"/>
    <property type="evidence" value="ECO:0007669"/>
    <property type="project" value="UniProtKB-ARBA"/>
</dbReference>
<evidence type="ECO:0000313" key="3">
    <source>
        <dbReference type="EMBL" id="OZM73621.1"/>
    </source>
</evidence>
<accession>A0A263D5G7</accession>
<organism evidence="3 4">
    <name type="scientific">Amycolatopsis antarctica</name>
    <dbReference type="NCBI Taxonomy" id="1854586"/>
    <lineage>
        <taxon>Bacteria</taxon>
        <taxon>Bacillati</taxon>
        <taxon>Actinomycetota</taxon>
        <taxon>Actinomycetes</taxon>
        <taxon>Pseudonocardiales</taxon>
        <taxon>Pseudonocardiaceae</taxon>
        <taxon>Amycolatopsis</taxon>
    </lineage>
</organism>
<dbReference type="OrthoDB" id="2680086at2"/>
<keyword evidence="1" id="KW-0812">Transmembrane</keyword>
<keyword evidence="3" id="KW-0645">Protease</keyword>
<dbReference type="EMBL" id="NKYE01000004">
    <property type="protein sequence ID" value="OZM73621.1"/>
    <property type="molecule type" value="Genomic_DNA"/>
</dbReference>
<feature type="transmembrane region" description="Helical" evidence="1">
    <location>
        <begin position="123"/>
        <end position="144"/>
    </location>
</feature>
<sequence length="332" mass="35244">MTENPGLPYDLLARTAGYRWWRPLLGLVLFAALGLIALVLATTLAQYLALLVDGRTAGDALTLLADESAVRAATEANPGMTELSLFLPLAAVLPAALLAARLSRSGPLGSVGGRLRWSWLGECLATALLLWIVAQVAVVLLSPVPEGQEAAEFPGWPAFGAVAAIAVLVVPLQCAAEEYVFRGLLLRTLSSWFRLPWVGILVTSAGFLSLHGYTDPIAWAFLVTLAIAGCWLTIRTGGLEAVIAMHVMNNSLAVLASGLGGDSDFEQAGEVPPGSVLPIVLAILGYAWWIDRRAARRELATTPDGRVPVTALGLRPPDWAGARHDRLPARRP</sequence>
<dbReference type="AlphaFoldDB" id="A0A263D5G7"/>
<evidence type="ECO:0000256" key="1">
    <source>
        <dbReference type="SAM" id="Phobius"/>
    </source>
</evidence>
<keyword evidence="1" id="KW-1133">Transmembrane helix</keyword>
<comment type="caution">
    <text evidence="3">The sequence shown here is derived from an EMBL/GenBank/DDBJ whole genome shotgun (WGS) entry which is preliminary data.</text>
</comment>
<dbReference type="InterPro" id="IPR052710">
    <property type="entry name" value="CAAX_protease"/>
</dbReference>
<feature type="transmembrane region" description="Helical" evidence="1">
    <location>
        <begin position="24"/>
        <end position="49"/>
    </location>
</feature>
<name>A0A263D5G7_9PSEU</name>
<feature type="transmembrane region" description="Helical" evidence="1">
    <location>
        <begin position="83"/>
        <end position="102"/>
    </location>
</feature>
<dbReference type="RefSeq" id="WP_094862138.1">
    <property type="nucleotide sequence ID" value="NZ_NKYE01000004.1"/>
</dbReference>
<keyword evidence="4" id="KW-1185">Reference proteome</keyword>
<dbReference type="PANTHER" id="PTHR36435:SF1">
    <property type="entry name" value="CAAX AMINO TERMINAL PROTEASE FAMILY PROTEIN"/>
    <property type="match status" value="1"/>
</dbReference>
<feature type="transmembrane region" description="Helical" evidence="1">
    <location>
        <begin position="271"/>
        <end position="289"/>
    </location>
</feature>
<dbReference type="GO" id="GO:0080120">
    <property type="term" value="P:CAAX-box protein maturation"/>
    <property type="evidence" value="ECO:0007669"/>
    <property type="project" value="UniProtKB-ARBA"/>
</dbReference>
<dbReference type="InterPro" id="IPR003675">
    <property type="entry name" value="Rce1/LyrA-like_dom"/>
</dbReference>
<feature type="domain" description="CAAX prenyl protease 2/Lysostaphin resistance protein A-like" evidence="2">
    <location>
        <begin position="163"/>
        <end position="251"/>
    </location>
</feature>
<dbReference type="Proteomes" id="UP000242444">
    <property type="component" value="Unassembled WGS sequence"/>
</dbReference>